<reference evidence="2 3" key="1">
    <citation type="journal article" date="2024" name="J. Plant Pathol.">
        <title>Sequence and assembly of the genome of Seiridium unicorne, isolate CBS 538.82, causal agent of cypress canker disease.</title>
        <authorList>
            <person name="Scali E."/>
            <person name="Rocca G.D."/>
            <person name="Danti R."/>
            <person name="Garbelotto M."/>
            <person name="Barberini S."/>
            <person name="Baroncelli R."/>
            <person name="Emiliani G."/>
        </authorList>
    </citation>
    <scope>NUCLEOTIDE SEQUENCE [LARGE SCALE GENOMIC DNA]</scope>
    <source>
        <strain evidence="2 3">BM-138-508</strain>
    </source>
</reference>
<keyword evidence="3" id="KW-1185">Reference proteome</keyword>
<feature type="transmembrane region" description="Helical" evidence="1">
    <location>
        <begin position="79"/>
        <end position="103"/>
    </location>
</feature>
<keyword evidence="1" id="KW-0472">Membrane</keyword>
<name>A0ABR2V9L4_9PEZI</name>
<feature type="transmembrane region" description="Helical" evidence="1">
    <location>
        <begin position="173"/>
        <end position="200"/>
    </location>
</feature>
<evidence type="ECO:0000313" key="2">
    <source>
        <dbReference type="EMBL" id="KAK9423552.1"/>
    </source>
</evidence>
<keyword evidence="1" id="KW-1133">Transmembrane helix</keyword>
<feature type="transmembrane region" description="Helical" evidence="1">
    <location>
        <begin position="115"/>
        <end position="132"/>
    </location>
</feature>
<accession>A0ABR2V9L4</accession>
<organism evidence="2 3">
    <name type="scientific">Seiridium unicorne</name>
    <dbReference type="NCBI Taxonomy" id="138068"/>
    <lineage>
        <taxon>Eukaryota</taxon>
        <taxon>Fungi</taxon>
        <taxon>Dikarya</taxon>
        <taxon>Ascomycota</taxon>
        <taxon>Pezizomycotina</taxon>
        <taxon>Sordariomycetes</taxon>
        <taxon>Xylariomycetidae</taxon>
        <taxon>Amphisphaeriales</taxon>
        <taxon>Sporocadaceae</taxon>
        <taxon>Seiridium</taxon>
    </lineage>
</organism>
<comment type="caution">
    <text evidence="2">The sequence shown here is derived from an EMBL/GenBank/DDBJ whole genome shotgun (WGS) entry which is preliminary data.</text>
</comment>
<dbReference type="EMBL" id="JARVKF010000068">
    <property type="protein sequence ID" value="KAK9423552.1"/>
    <property type="molecule type" value="Genomic_DNA"/>
</dbReference>
<feature type="transmembrane region" description="Helical" evidence="1">
    <location>
        <begin position="220"/>
        <end position="238"/>
    </location>
</feature>
<keyword evidence="1" id="KW-0812">Transmembrane</keyword>
<proteinExistence type="predicted"/>
<gene>
    <name evidence="2" type="ORF">SUNI508_04033</name>
</gene>
<evidence type="ECO:0000256" key="1">
    <source>
        <dbReference type="SAM" id="Phobius"/>
    </source>
</evidence>
<dbReference type="Proteomes" id="UP001408356">
    <property type="component" value="Unassembled WGS sequence"/>
</dbReference>
<evidence type="ECO:0000313" key="3">
    <source>
        <dbReference type="Proteomes" id="UP001408356"/>
    </source>
</evidence>
<protein>
    <submittedName>
        <fullName evidence="2">Uncharacterized protein</fullName>
    </submittedName>
</protein>
<sequence>MNDQSPLLGSNTTASAGVVAPKAHASTQGGMPFLHMLRSGLVAPNQTTHKSLSIILNEDDAEEQDRLTEKWRDHKLQELNFIGVVGALLAGVLTSTGSWPTILSNGNRQPWEVRAFWFCGIIFALFSVLIAAQQTLRLHRLSAHRDGLAYIRKCMAGQRGRDGQIKPRSVQVYAWQASTALLTAAVFCMICGMLVLVWISTNWGPYKNPRDEWWDENAKLAVAFSTVLAFTLGVFLIAQGSLAADHGSDE</sequence>